<sequence>MKKVLTIFLSVIFANAIVAQVEPNDCVNALTVCGNGTFFSNANGIGNNQEINACGGFESNSLWLEINIVQGGTLGFNLIPDDPDITVDYDFWVFGPNAVCGALGPPIRCATTNPQQAGMTNNLTGMYGSTLLTQTGPGSNGNGYVRWLNVLPGQSYYIAIDRPNGGGGFQLQWIGSATAGTGAFPAAPTAVSIPDVLTCSNTPNVGIYNLDSVRPLINANTTDNSITFHTSIENANDNIFPLPNIFANTSNPQTIYVRVTDVLSGCYSITEFDLVVNLVPNATIGISNSSICVGDSVTVTFSGTPNATFNYTVDGGPIQTAVLNASGIYTITESPLSTSTYLLTGVRALDASGATICSQPLNQSVSVTVLPLPTATISGTTTICSGSTAVISFNGTPNATVTYTVDGGANQTIVLDGTGLATLTTPVLTVSSTYTLVSVTSAGTPVCSQAQTGSAIVSVIALPFATISGTTSICSGSTTVITFNGTPNATVTYTINGGSNQTIVLDGTGFASLTTPSLTLNTTYNLVSVSTSGLPTCSQGQTGSAIVTISSTSTVTISGTTTICSGSTTVITFNGVPNATVTYTVNGGTNQTIVLNGLGFATLTTPALISNTIYSLVSVTLPGTPPCSQTQTGIATVTILPLPTATISGTTTICSGSTAVISFNGTPNATVTYTVDGGVNQTIVLDGTGLATLTTPVLTVSSTYSLVSVTSAGTPVCSQAQTGSANVSVIALPFATISGTTTICSGSTAVISFNGTPNATVTYTINGGSNQTIVLDGTGFASFTTPSLTLNTTYNLVSVSTSGLPTCSQGQTGSAIVTISPTSTVTISGTTTICSGSTTVITFNGAPNATVTYTVNGGTNQTIVLNGLGSATLTTPALISNTIYSLVSVILPGTPLCSQTQTGIATVTILPLPIATISGTTTICSGSTTVISFNGTPNATVTYTVDGGANQTIVLDGTGLATLTTPVLTVSSTYSLVSVTSAGTPVCSQAQTGSAIVSVIALPFATISGTTTICSGSTAVISFNGTLNATVTYTINGGSNQTIVLDGTGFASLTTPSLTLNTTYNLVSVSTSGLPMCSQGQTGSAIVTISPTSTVTISGTTTICSGSTTVITFNGAPNATVTYTVNGGTNQTIVLNGLGSATLTTPALISNTIYSLVSVILPGTPLCSQTQTGIVTVTILPLPIATISGTTTICSSSTTVISFNGTPNATVTYTVDGGANQTIVLDGTGLATLTTPVLTVSSTYSLVSVSLPGSIVCTQNLSGSAVVTVNPLPVITNVPANVIVCSGESVVTNAFVSSPVGANFTWTNSNTSIGLAASGTGNIPTFIAFNNGTSVTATINITATLNNCTTSGSYTITVNPLPVPNPIIAAYELCDYNAPGDESEVFTLNSMDTEIANGQSNVTISYYLTQGDAQTQTNSLPNLYSNISNPQQIWINISNNLTGCDAVSSFNLVVNPLPTVTEPEPIFQCSNGSTTQATFNLTINEGVVIAGNTSLVTVSYYNTLLDAQNETSPIVTPGTYLGTDNEIVYIRVEDNTTGCYATTTQLLRVTEGPIAVTPQALHYCDPNNDGFGVFDLESASTEIAGGIWPLIGVSITYHETETDALIGAAPSLISPYENINPWTQTIYVRVFYTLTGCANYVQLQLIVDPTPEATEPDDYEL</sequence>
<dbReference type="EMBL" id="JBBPCB010000010">
    <property type="protein sequence ID" value="MEK8181180.1"/>
    <property type="molecule type" value="Genomic_DNA"/>
</dbReference>
<gene>
    <name evidence="2" type="ORF">WMW71_12580</name>
</gene>
<organism evidence="2 3">
    <name type="scientific">Flavobacterium buctense</name>
    <dbReference type="NCBI Taxonomy" id="1648146"/>
    <lineage>
        <taxon>Bacteria</taxon>
        <taxon>Pseudomonadati</taxon>
        <taxon>Bacteroidota</taxon>
        <taxon>Flavobacteriia</taxon>
        <taxon>Flavobacteriales</taxon>
        <taxon>Flavobacteriaceae</taxon>
        <taxon>Flavobacterium</taxon>
    </lineage>
</organism>
<feature type="signal peptide" evidence="1">
    <location>
        <begin position="1"/>
        <end position="19"/>
    </location>
</feature>
<name>A0ABU9E3E9_9FLAO</name>
<accession>A0ABU9E3E9</accession>
<evidence type="ECO:0008006" key="4">
    <source>
        <dbReference type="Google" id="ProtNLM"/>
    </source>
</evidence>
<evidence type="ECO:0000256" key="1">
    <source>
        <dbReference type="SAM" id="SignalP"/>
    </source>
</evidence>
<dbReference type="Proteomes" id="UP001491349">
    <property type="component" value="Unassembled WGS sequence"/>
</dbReference>
<feature type="non-terminal residue" evidence="2">
    <location>
        <position position="1661"/>
    </location>
</feature>
<proteinExistence type="predicted"/>
<dbReference type="RefSeq" id="WP_369688034.1">
    <property type="nucleotide sequence ID" value="NZ_JBBPCB010000010.1"/>
</dbReference>
<feature type="chain" id="PRO_5047221345" description="Ig-like domain-containing protein" evidence="1">
    <location>
        <begin position="20"/>
        <end position="1661"/>
    </location>
</feature>
<keyword evidence="3" id="KW-1185">Reference proteome</keyword>
<evidence type="ECO:0000313" key="2">
    <source>
        <dbReference type="EMBL" id="MEK8181180.1"/>
    </source>
</evidence>
<protein>
    <recommendedName>
        <fullName evidence="4">Ig-like domain-containing protein</fullName>
    </recommendedName>
</protein>
<comment type="caution">
    <text evidence="2">The sequence shown here is derived from an EMBL/GenBank/DDBJ whole genome shotgun (WGS) entry which is preliminary data.</text>
</comment>
<reference evidence="2 3" key="1">
    <citation type="submission" date="2024-04" db="EMBL/GenBank/DDBJ databases">
        <title>draft genome sequnece of Flavobacterium buctense JCM 30750.</title>
        <authorList>
            <person name="Kim D.-U."/>
        </authorList>
    </citation>
    <scope>NUCLEOTIDE SEQUENCE [LARGE SCALE GENOMIC DNA]</scope>
    <source>
        <strain evidence="2 3">JCM 30750</strain>
    </source>
</reference>
<evidence type="ECO:0000313" key="3">
    <source>
        <dbReference type="Proteomes" id="UP001491349"/>
    </source>
</evidence>
<keyword evidence="1" id="KW-0732">Signal</keyword>